<organism evidence="11 12">
    <name type="scientific">Billgrantia tianxiuensis</name>
    <dbReference type="NCBI Taxonomy" id="2497861"/>
    <lineage>
        <taxon>Bacteria</taxon>
        <taxon>Pseudomonadati</taxon>
        <taxon>Pseudomonadota</taxon>
        <taxon>Gammaproteobacteria</taxon>
        <taxon>Oceanospirillales</taxon>
        <taxon>Halomonadaceae</taxon>
        <taxon>Billgrantia</taxon>
    </lineage>
</organism>
<dbReference type="OrthoDB" id="5298556at2"/>
<dbReference type="EMBL" id="CP035042">
    <property type="protein sequence ID" value="QHC50609.1"/>
    <property type="molecule type" value="Genomic_DNA"/>
</dbReference>
<evidence type="ECO:0000256" key="9">
    <source>
        <dbReference type="NCBIfam" id="TIGR02209"/>
    </source>
</evidence>
<comment type="subunit">
    <text evidence="8">Part of a complex composed of FtsB, FtsL and FtsQ.</text>
</comment>
<keyword evidence="8" id="KW-0997">Cell inner membrane</keyword>
<keyword evidence="10" id="KW-0175">Coiled coil</keyword>
<keyword evidence="3 8" id="KW-0132">Cell division</keyword>
<comment type="subcellular location">
    <subcellularLocation>
        <location evidence="8">Cell inner membrane</location>
        <topology evidence="8">Single-pass type II membrane protein</topology>
    </subcellularLocation>
    <subcellularLocation>
        <location evidence="1">Cell membrane</location>
        <topology evidence="1">Single-pass type II membrane protein</topology>
    </subcellularLocation>
    <text evidence="8">Localizes to the division septum where it forms a ring structure.</text>
</comment>
<keyword evidence="7 8" id="KW-0131">Cell cycle</keyword>
<comment type="function">
    <text evidence="8">Essential cell division protein. May link together the upstream cell division proteins, which are predominantly cytoplasmic, with the downstream cell division proteins, which are predominantly periplasmic.</text>
</comment>
<keyword evidence="6 8" id="KW-0472">Membrane</keyword>
<feature type="coiled-coil region" evidence="10">
    <location>
        <begin position="50"/>
        <end position="77"/>
    </location>
</feature>
<keyword evidence="12" id="KW-1185">Reference proteome</keyword>
<dbReference type="NCBIfam" id="TIGR02209">
    <property type="entry name" value="ftsL_broad"/>
    <property type="match status" value="1"/>
</dbReference>
<comment type="similarity">
    <text evidence="8">Belongs to the FtsL family.</text>
</comment>
<evidence type="ECO:0000256" key="2">
    <source>
        <dbReference type="ARBA" id="ARBA00022475"/>
    </source>
</evidence>
<gene>
    <name evidence="8 11" type="primary">ftsL</name>
    <name evidence="11" type="ORF">EKK97_14820</name>
</gene>
<dbReference type="GO" id="GO:0043093">
    <property type="term" value="P:FtsZ-dependent cytokinesis"/>
    <property type="evidence" value="ECO:0007669"/>
    <property type="project" value="UniProtKB-UniRule"/>
</dbReference>
<protein>
    <recommendedName>
        <fullName evidence="8 9">Cell division protein FtsL</fullName>
    </recommendedName>
</protein>
<dbReference type="PANTHER" id="PTHR37479">
    <property type="entry name" value="CELL DIVISION PROTEIN FTSL"/>
    <property type="match status" value="1"/>
</dbReference>
<dbReference type="InterPro" id="IPR011922">
    <property type="entry name" value="Cell_div_FtsL"/>
</dbReference>
<dbReference type="HAMAP" id="MF_00910">
    <property type="entry name" value="FtsL"/>
    <property type="match status" value="1"/>
</dbReference>
<evidence type="ECO:0000256" key="6">
    <source>
        <dbReference type="ARBA" id="ARBA00023136"/>
    </source>
</evidence>
<dbReference type="GO" id="GO:0005886">
    <property type="term" value="C:plasma membrane"/>
    <property type="evidence" value="ECO:0007669"/>
    <property type="project" value="UniProtKB-SubCell"/>
</dbReference>
<name>A0A6I6SJA3_9GAMM</name>
<dbReference type="PANTHER" id="PTHR37479:SF1">
    <property type="entry name" value="CELL DIVISION PROTEIN FTSL"/>
    <property type="match status" value="1"/>
</dbReference>
<keyword evidence="5 8" id="KW-1133">Transmembrane helix</keyword>
<keyword evidence="4 8" id="KW-0812">Transmembrane</keyword>
<evidence type="ECO:0000256" key="5">
    <source>
        <dbReference type="ARBA" id="ARBA00022989"/>
    </source>
</evidence>
<evidence type="ECO:0000256" key="4">
    <source>
        <dbReference type="ARBA" id="ARBA00022692"/>
    </source>
</evidence>
<evidence type="ECO:0000313" key="11">
    <source>
        <dbReference type="EMBL" id="QHC50609.1"/>
    </source>
</evidence>
<evidence type="ECO:0000256" key="3">
    <source>
        <dbReference type="ARBA" id="ARBA00022618"/>
    </source>
</evidence>
<dbReference type="Proteomes" id="UP000464013">
    <property type="component" value="Chromosome"/>
</dbReference>
<dbReference type="KEGG" id="htx:EKK97_14820"/>
<proteinExistence type="inferred from homology"/>
<keyword evidence="2 8" id="KW-1003">Cell membrane</keyword>
<accession>A0A6I6SJA3</accession>
<evidence type="ECO:0000256" key="10">
    <source>
        <dbReference type="SAM" id="Coils"/>
    </source>
</evidence>
<sequence>MRQGRVPTRMPKGVAWRPAWRPSWRLLLIVGLVLACLASATAVISASHQTRAQYVRLQQLERERDQLQTEWGQLLLEESAWSSPARIERLAVERLDMRLPHVNEVEVIRP</sequence>
<evidence type="ECO:0000256" key="8">
    <source>
        <dbReference type="HAMAP-Rule" id="MF_00910"/>
    </source>
</evidence>
<dbReference type="AlphaFoldDB" id="A0A6I6SJA3"/>
<evidence type="ECO:0000313" key="12">
    <source>
        <dbReference type="Proteomes" id="UP000464013"/>
    </source>
</evidence>
<reference evidence="11 12" key="1">
    <citation type="submission" date="2019-01" db="EMBL/GenBank/DDBJ databases">
        <title>Complete genome of a denitifying bacterium Halomons sp. BC-M4-5.</title>
        <authorList>
            <person name="Wang L."/>
            <person name="Shao Z."/>
        </authorList>
    </citation>
    <scope>NUCLEOTIDE SEQUENCE [LARGE SCALE GENOMIC DNA]</scope>
    <source>
        <strain evidence="11 12">BC-M4-5</strain>
    </source>
</reference>
<dbReference type="Pfam" id="PF04999">
    <property type="entry name" value="FtsL"/>
    <property type="match status" value="1"/>
</dbReference>
<dbReference type="GO" id="GO:0032153">
    <property type="term" value="C:cell division site"/>
    <property type="evidence" value="ECO:0007669"/>
    <property type="project" value="UniProtKB-UniRule"/>
</dbReference>
<evidence type="ECO:0000256" key="1">
    <source>
        <dbReference type="ARBA" id="ARBA00004401"/>
    </source>
</evidence>
<evidence type="ECO:0000256" key="7">
    <source>
        <dbReference type="ARBA" id="ARBA00023306"/>
    </source>
</evidence>